<reference evidence="4" key="1">
    <citation type="submission" date="2024-06" db="EMBL/GenBank/DDBJ databases">
        <title>Multi-omics analyses provide insights into the biosynthesis of the anticancer antibiotic pleurotin in Hohenbuehelia grisea.</title>
        <authorList>
            <person name="Weaver J.A."/>
            <person name="Alberti F."/>
        </authorList>
    </citation>
    <scope>NUCLEOTIDE SEQUENCE [LARGE SCALE GENOMIC DNA]</scope>
    <source>
        <strain evidence="4">T-177</strain>
    </source>
</reference>
<gene>
    <name evidence="3" type="ORF">HGRIS_000459</name>
</gene>
<dbReference type="Proteomes" id="UP001556367">
    <property type="component" value="Unassembled WGS sequence"/>
</dbReference>
<evidence type="ECO:0000313" key="4">
    <source>
        <dbReference type="Proteomes" id="UP001556367"/>
    </source>
</evidence>
<organism evidence="3 4">
    <name type="scientific">Hohenbuehelia grisea</name>
    <dbReference type="NCBI Taxonomy" id="104357"/>
    <lineage>
        <taxon>Eukaryota</taxon>
        <taxon>Fungi</taxon>
        <taxon>Dikarya</taxon>
        <taxon>Basidiomycota</taxon>
        <taxon>Agaricomycotina</taxon>
        <taxon>Agaricomycetes</taxon>
        <taxon>Agaricomycetidae</taxon>
        <taxon>Agaricales</taxon>
        <taxon>Pleurotineae</taxon>
        <taxon>Pleurotaceae</taxon>
        <taxon>Hohenbuehelia</taxon>
    </lineage>
</organism>
<dbReference type="EMBL" id="JASNQZ010000004">
    <property type="protein sequence ID" value="KAL0958314.1"/>
    <property type="molecule type" value="Genomic_DNA"/>
</dbReference>
<comment type="caution">
    <text evidence="3">The sequence shown here is derived from an EMBL/GenBank/DDBJ whole genome shotgun (WGS) entry which is preliminary data.</text>
</comment>
<evidence type="ECO:0000256" key="2">
    <source>
        <dbReference type="SAM" id="Phobius"/>
    </source>
</evidence>
<keyword evidence="2" id="KW-0812">Transmembrane</keyword>
<keyword evidence="2" id="KW-0472">Membrane</keyword>
<feature type="transmembrane region" description="Helical" evidence="2">
    <location>
        <begin position="77"/>
        <end position="96"/>
    </location>
</feature>
<sequence length="154" mass="17809">MSDFENKYARRTSYDRYAKAEYDENDIMLASPLDDGEDAENSASTSPRVAKNRRYLQQLHEQGRRDPRFQPPTASKGQRVALLVFLAFLFWVALFMRRDIWNVLLQSESDAELRALEADRYSDDHMFRPAASPVITETLDNGYVRLRGAQRTGL</sequence>
<proteinExistence type="predicted"/>
<name>A0ABR3JRR6_9AGAR</name>
<keyword evidence="2" id="KW-1133">Transmembrane helix</keyword>
<evidence type="ECO:0000313" key="3">
    <source>
        <dbReference type="EMBL" id="KAL0958314.1"/>
    </source>
</evidence>
<protein>
    <submittedName>
        <fullName evidence="3">Uncharacterized protein</fullName>
    </submittedName>
</protein>
<keyword evidence="4" id="KW-1185">Reference proteome</keyword>
<accession>A0ABR3JRR6</accession>
<evidence type="ECO:0000256" key="1">
    <source>
        <dbReference type="SAM" id="MobiDB-lite"/>
    </source>
</evidence>
<feature type="region of interest" description="Disordered" evidence="1">
    <location>
        <begin position="29"/>
        <end position="73"/>
    </location>
</feature>